<organism evidence="2 3">
    <name type="scientific">Haloferula chungangensis</name>
    <dbReference type="NCBI Taxonomy" id="1048331"/>
    <lineage>
        <taxon>Bacteria</taxon>
        <taxon>Pseudomonadati</taxon>
        <taxon>Verrucomicrobiota</taxon>
        <taxon>Verrucomicrobiia</taxon>
        <taxon>Verrucomicrobiales</taxon>
        <taxon>Verrucomicrobiaceae</taxon>
        <taxon>Haloferula</taxon>
    </lineage>
</organism>
<keyword evidence="3" id="KW-1185">Reference proteome</keyword>
<feature type="region of interest" description="Disordered" evidence="1">
    <location>
        <begin position="120"/>
        <end position="185"/>
    </location>
</feature>
<protein>
    <recommendedName>
        <fullName evidence="4">Transporter</fullName>
    </recommendedName>
</protein>
<feature type="compositionally biased region" description="Basic and acidic residues" evidence="1">
    <location>
        <begin position="169"/>
        <end position="179"/>
    </location>
</feature>
<dbReference type="RefSeq" id="WP_379710764.1">
    <property type="nucleotide sequence ID" value="NZ_JBHTBS010000003.1"/>
</dbReference>
<evidence type="ECO:0000313" key="3">
    <source>
        <dbReference type="Proteomes" id="UP001596472"/>
    </source>
</evidence>
<sequence length="296" mass="31103">MHRFAITFLTLAQAAHAHHGQDFFVNLDAQVPVLGSVSTFATASYVRTASGSEETSLEPGFLVGTGLGTSVGLSATWSNDDGVPFNYSGFTPLFQWSMAIPDSPLRIGFSASYHISDSSSQASSSASGGHSHGSFATNSSSSSTGSSSVSFNPDAPAFNPDAPPSGGSGHDHSAHDHSHGSHSGIHRHGEDFFASRLIIEWQATESTRAVANLIVVSGGWSDIAFGYSLGLRHDFTEKWALGLESIGDLDSGGEHEIVAGAWFTPRHDLNFRLGAGTGIGQGSPELSLYSGLTWRF</sequence>
<evidence type="ECO:0000313" key="2">
    <source>
        <dbReference type="EMBL" id="MFC7336929.1"/>
    </source>
</evidence>
<proteinExistence type="predicted"/>
<dbReference type="Proteomes" id="UP001596472">
    <property type="component" value="Unassembled WGS sequence"/>
</dbReference>
<dbReference type="EMBL" id="JBHTBS010000003">
    <property type="protein sequence ID" value="MFC7336929.1"/>
    <property type="molecule type" value="Genomic_DNA"/>
</dbReference>
<accession>A0ABW2L3K1</accession>
<gene>
    <name evidence="2" type="ORF">ACFQY0_07050</name>
</gene>
<comment type="caution">
    <text evidence="2">The sequence shown here is derived from an EMBL/GenBank/DDBJ whole genome shotgun (WGS) entry which is preliminary data.</text>
</comment>
<name>A0ABW2L3K1_9BACT</name>
<evidence type="ECO:0008006" key="4">
    <source>
        <dbReference type="Google" id="ProtNLM"/>
    </source>
</evidence>
<evidence type="ECO:0000256" key="1">
    <source>
        <dbReference type="SAM" id="MobiDB-lite"/>
    </source>
</evidence>
<feature type="compositionally biased region" description="Low complexity" evidence="1">
    <location>
        <begin position="120"/>
        <end position="160"/>
    </location>
</feature>
<reference evidence="3" key="1">
    <citation type="journal article" date="2019" name="Int. J. Syst. Evol. Microbiol.">
        <title>The Global Catalogue of Microorganisms (GCM) 10K type strain sequencing project: providing services to taxonomists for standard genome sequencing and annotation.</title>
        <authorList>
            <consortium name="The Broad Institute Genomics Platform"/>
            <consortium name="The Broad Institute Genome Sequencing Center for Infectious Disease"/>
            <person name="Wu L."/>
            <person name="Ma J."/>
        </authorList>
    </citation>
    <scope>NUCLEOTIDE SEQUENCE [LARGE SCALE GENOMIC DNA]</scope>
    <source>
        <strain evidence="3">CGMCC 4.1467</strain>
    </source>
</reference>